<name>A0ABD5QYL4_9EURY</name>
<keyword evidence="3" id="KW-0812">Transmembrane</keyword>
<keyword evidence="1" id="KW-0175">Coiled coil</keyword>
<dbReference type="EMBL" id="JBHSKY010000002">
    <property type="protein sequence ID" value="MFC5277699.1"/>
    <property type="molecule type" value="Genomic_DNA"/>
</dbReference>
<feature type="transmembrane region" description="Helical" evidence="3">
    <location>
        <begin position="20"/>
        <end position="37"/>
    </location>
</feature>
<dbReference type="AlphaFoldDB" id="A0ABD5QYL4"/>
<evidence type="ECO:0000313" key="5">
    <source>
        <dbReference type="Proteomes" id="UP001596118"/>
    </source>
</evidence>
<sequence length="294" mass="34659">MTDLNRIKEASDYLKSTHILLGLSTAGMILIGYTYYYQSPEKLQAVSTVVLVAITAWYAYQLRETVEETRRGRERGAIIRIISDGIDPMLSIIERHDSTDSNYDSDDLEPLPDYSWKDPSSETRGPLVVNLGGPSIPINEPIRKDLERDSSEIIKLCEDYRDIYKEYSDVRSDVKNGIEKYIRDNFIDDKEDWIESLDGRPEDQKYAIRQRYNQYADLVIQQAWERRMEISENKAYFESIREIYDEELAKLQDIRSDLIEKREEVRRLLNDQRQQYISTYHIREIQLEDDVDDT</sequence>
<keyword evidence="3" id="KW-1133">Transmembrane helix</keyword>
<feature type="coiled-coil region" evidence="1">
    <location>
        <begin position="241"/>
        <end position="275"/>
    </location>
</feature>
<accession>A0ABD5QYL4</accession>
<organism evidence="4 5">
    <name type="scientific">Halorubrum rubrum</name>
    <dbReference type="NCBI Taxonomy" id="1126240"/>
    <lineage>
        <taxon>Archaea</taxon>
        <taxon>Methanobacteriati</taxon>
        <taxon>Methanobacteriota</taxon>
        <taxon>Stenosarchaea group</taxon>
        <taxon>Halobacteria</taxon>
        <taxon>Halobacteriales</taxon>
        <taxon>Haloferacaceae</taxon>
        <taxon>Halorubrum</taxon>
    </lineage>
</organism>
<protein>
    <submittedName>
        <fullName evidence="4">Uncharacterized protein</fullName>
    </submittedName>
</protein>
<keyword evidence="5" id="KW-1185">Reference proteome</keyword>
<dbReference type="Proteomes" id="UP001596118">
    <property type="component" value="Unassembled WGS sequence"/>
</dbReference>
<dbReference type="RefSeq" id="WP_256410641.1">
    <property type="nucleotide sequence ID" value="NZ_JANHDM010000002.1"/>
</dbReference>
<proteinExistence type="predicted"/>
<feature type="transmembrane region" description="Helical" evidence="3">
    <location>
        <begin position="43"/>
        <end position="60"/>
    </location>
</feature>
<evidence type="ECO:0000256" key="2">
    <source>
        <dbReference type="SAM" id="MobiDB-lite"/>
    </source>
</evidence>
<reference evidence="4 5" key="1">
    <citation type="journal article" date="2019" name="Int. J. Syst. Evol. Microbiol.">
        <title>The Global Catalogue of Microorganisms (GCM) 10K type strain sequencing project: providing services to taxonomists for standard genome sequencing and annotation.</title>
        <authorList>
            <consortium name="The Broad Institute Genomics Platform"/>
            <consortium name="The Broad Institute Genome Sequencing Center for Infectious Disease"/>
            <person name="Wu L."/>
            <person name="Ma J."/>
        </authorList>
    </citation>
    <scope>NUCLEOTIDE SEQUENCE [LARGE SCALE GENOMIC DNA]</scope>
    <source>
        <strain evidence="4 5">CGMCC 1.12124</strain>
    </source>
</reference>
<feature type="region of interest" description="Disordered" evidence="2">
    <location>
        <begin position="101"/>
        <end position="122"/>
    </location>
</feature>
<gene>
    <name evidence="4" type="ORF">ACFPM1_02780</name>
</gene>
<evidence type="ECO:0000256" key="1">
    <source>
        <dbReference type="SAM" id="Coils"/>
    </source>
</evidence>
<evidence type="ECO:0000256" key="3">
    <source>
        <dbReference type="SAM" id="Phobius"/>
    </source>
</evidence>
<keyword evidence="3" id="KW-0472">Membrane</keyword>
<evidence type="ECO:0000313" key="4">
    <source>
        <dbReference type="EMBL" id="MFC5277699.1"/>
    </source>
</evidence>
<comment type="caution">
    <text evidence="4">The sequence shown here is derived from an EMBL/GenBank/DDBJ whole genome shotgun (WGS) entry which is preliminary data.</text>
</comment>